<dbReference type="GO" id="GO:0005829">
    <property type="term" value="C:cytosol"/>
    <property type="evidence" value="ECO:0007669"/>
    <property type="project" value="TreeGrafter"/>
</dbReference>
<dbReference type="SUPFAM" id="SSF56784">
    <property type="entry name" value="HAD-like"/>
    <property type="match status" value="1"/>
</dbReference>
<dbReference type="EMBL" id="FR823393">
    <property type="protein sequence ID" value="CBZ56298.1"/>
    <property type="molecule type" value="Genomic_DNA"/>
</dbReference>
<dbReference type="OMA" id="MTFHANE"/>
<dbReference type="OrthoDB" id="10255128at2759"/>
<reference evidence="2" key="1">
    <citation type="submission" date="2011-02" db="EMBL/GenBank/DDBJ databases">
        <authorList>
            <person name="Aslett M."/>
        </authorList>
    </citation>
    <scope>NUCLEOTIDE SEQUENCE</scope>
    <source>
        <strain evidence="2">Liverpool</strain>
    </source>
</reference>
<protein>
    <submittedName>
        <fullName evidence="2">Uncharacterized protein</fullName>
    </submittedName>
</protein>
<dbReference type="VEuPathDB" id="ToxoDB:NCLIV_067230"/>
<dbReference type="PANTHER" id="PTHR43198">
    <property type="entry name" value="BIFUNCTIONAL TH2 PROTEIN"/>
    <property type="match status" value="1"/>
</dbReference>
<feature type="region of interest" description="Disordered" evidence="1">
    <location>
        <begin position="228"/>
        <end position="260"/>
    </location>
</feature>
<dbReference type="AlphaFoldDB" id="F0VRF0"/>
<feature type="region of interest" description="Disordered" evidence="1">
    <location>
        <begin position="507"/>
        <end position="526"/>
    </location>
</feature>
<proteinExistence type="predicted"/>
<keyword evidence="4" id="KW-1185">Reference proteome</keyword>
<reference evidence="2" key="2">
    <citation type="submission" date="2011-03" db="EMBL/GenBank/DDBJ databases">
        <title>Comparative genomics and transcriptomics of Neospora caninum and Toxoplasma gondii.</title>
        <authorList>
            <person name="Reid A.J."/>
            <person name="Sohal A."/>
            <person name="Harris D."/>
            <person name="Quail M."/>
            <person name="Sanders M."/>
            <person name="Berriman M."/>
            <person name="Wastling J.M."/>
            <person name="Pain A."/>
        </authorList>
    </citation>
    <scope>NUCLEOTIDE SEQUENCE</scope>
    <source>
        <strain evidence="2">Liverpool</strain>
    </source>
</reference>
<dbReference type="InParanoid" id="F0VRF0"/>
<dbReference type="InterPro" id="IPR023214">
    <property type="entry name" value="HAD_sf"/>
</dbReference>
<gene>
    <name evidence="3" type="ORF">BN1204_067230</name>
    <name evidence="2" type="ORF">NCLIV_067230</name>
</gene>
<evidence type="ECO:0000313" key="3">
    <source>
        <dbReference type="EMBL" id="CEL71060.1"/>
    </source>
</evidence>
<dbReference type="InterPro" id="IPR036412">
    <property type="entry name" value="HAD-like_sf"/>
</dbReference>
<evidence type="ECO:0000313" key="2">
    <source>
        <dbReference type="EMBL" id="CBZ56298.1"/>
    </source>
</evidence>
<dbReference type="PANTHER" id="PTHR43198:SF2">
    <property type="entry name" value="SI:CH1073-67J19.1-RELATED"/>
    <property type="match status" value="1"/>
</dbReference>
<sequence>MGEEYETFLAWKELLAYGKGHLDAREANGFALYPFPLPVSAVSPVESLMDTGIVDGQAGWMSTPYLPDERSGLSASAEQPAAHEPSIGEDTRQADEEVSAFFSDNHPRLPLGRSRAAQRAGILRFTPPGGHAWPPAASTISTHAAHAVPTTAVHATRLRMAPGGASSARGAREESLQASRQFAEEVLSCFHVPVSSLSSVRVTPSPFALDNNLSTNLRALLDSRLMERRGQEDGDAGSGGRLGSERGAKQQDEQRGGKGDVFGGIVSQVIGLATDFDGTVTDVTPPQKSEKENTGEAQKHEQQDYVDTCVTLFSLARQRATDPQMFDETVDEAVRVYSAGRKRILSQFSVDLAGKSVGTKSGNSTRELRQDEVGGWCACPREEAEVESEAPFSLSSTSSPTAALAAVRDVQFNAIKQLDAYEEKMANTPLTRIILRGIRRDTFDTDLLHATNAIDLVKPTALETIFRLRASDVPVTFISHSWSAHLVAATLRHALAQTLEACLSSMGETSEQGGAEREARRKGEEELSRTWAENVVQSMTFHANELVYDERGVSTGLVEPRCVTLEAKRKYARESREEGLQILRRRLMSSGDSAGAQARNAADEGRGRERENFWLIFVGDTHGDILALLEADIGILIGDPRKNMEAILYHTGVVLRPLSWLVENFRQQFKQHEEREAALCASSPSRCPLARAAGQAERERRSQFFFRLPAPQAPCCCPSPFSFSFFASSEDGPHESRCRVLYVAQNWGEIYELLFGAAPPEKGTSAV</sequence>
<dbReference type="Gene3D" id="3.40.50.1000">
    <property type="entry name" value="HAD superfamily/HAD-like"/>
    <property type="match status" value="1"/>
</dbReference>
<evidence type="ECO:0000256" key="1">
    <source>
        <dbReference type="SAM" id="MobiDB-lite"/>
    </source>
</evidence>
<accession>F0VRF0</accession>
<dbReference type="EMBL" id="LN714487">
    <property type="protein sequence ID" value="CEL71060.1"/>
    <property type="molecule type" value="Genomic_DNA"/>
</dbReference>
<dbReference type="InterPro" id="IPR050967">
    <property type="entry name" value="Thiamine_Salvage_TenA"/>
</dbReference>
<evidence type="ECO:0000313" key="4">
    <source>
        <dbReference type="Proteomes" id="UP000007494"/>
    </source>
</evidence>
<feature type="region of interest" description="Disordered" evidence="1">
    <location>
        <begin position="277"/>
        <end position="302"/>
    </location>
</feature>
<dbReference type="RefSeq" id="XP_003886323.1">
    <property type="nucleotide sequence ID" value="XM_003886274.1"/>
</dbReference>
<dbReference type="GeneID" id="13445521"/>
<dbReference type="Proteomes" id="UP000007494">
    <property type="component" value="Chromosome XII"/>
</dbReference>
<feature type="compositionally biased region" description="Basic and acidic residues" evidence="1">
    <location>
        <begin position="288"/>
        <end position="302"/>
    </location>
</feature>
<organism evidence="2 4">
    <name type="scientific">Neospora caninum (strain Liverpool)</name>
    <dbReference type="NCBI Taxonomy" id="572307"/>
    <lineage>
        <taxon>Eukaryota</taxon>
        <taxon>Sar</taxon>
        <taxon>Alveolata</taxon>
        <taxon>Apicomplexa</taxon>
        <taxon>Conoidasida</taxon>
        <taxon>Coccidia</taxon>
        <taxon>Eucoccidiorida</taxon>
        <taxon>Eimeriorina</taxon>
        <taxon>Sarcocystidae</taxon>
        <taxon>Neospora</taxon>
    </lineage>
</organism>
<feature type="compositionally biased region" description="Basic and acidic residues" evidence="1">
    <location>
        <begin position="514"/>
        <end position="526"/>
    </location>
</feature>
<name>F0VRF0_NEOCL</name>
<reference evidence="3" key="4">
    <citation type="journal article" date="2015" name="PLoS ONE">
        <title>Comprehensive Evaluation of Toxoplasma gondii VEG and Neospora caninum LIV Genomes with Tachyzoite Stage Transcriptome and Proteome Defines Novel Transcript Features.</title>
        <authorList>
            <person name="Ramaprasad A."/>
            <person name="Mourier T."/>
            <person name="Naeem R."/>
            <person name="Malas T.B."/>
            <person name="Moussa E."/>
            <person name="Panigrahi A."/>
            <person name="Vermont S.J."/>
            <person name="Otto T.D."/>
            <person name="Wastling J."/>
            <person name="Pain A."/>
        </authorList>
    </citation>
    <scope>NUCLEOTIDE SEQUENCE</scope>
    <source>
        <strain evidence="3">Liverpool</strain>
    </source>
</reference>
<feature type="region of interest" description="Disordered" evidence="1">
    <location>
        <begin position="64"/>
        <end position="93"/>
    </location>
</feature>
<feature type="compositionally biased region" description="Basic and acidic residues" evidence="1">
    <location>
        <begin position="243"/>
        <end position="258"/>
    </location>
</feature>
<reference evidence="4" key="3">
    <citation type="journal article" date="2012" name="PLoS Pathog.">
        <title>Comparative genomics of the apicomplexan parasites Toxoplasma gondii and Neospora caninum: Coccidia differing in host range and transmission strategy.</title>
        <authorList>
            <person name="Reid A.J."/>
            <person name="Vermont S.J."/>
            <person name="Cotton J.A."/>
            <person name="Harris D."/>
            <person name="Hill-Cawthorne G.A."/>
            <person name="Konen-Waisman S."/>
            <person name="Latham S.M."/>
            <person name="Mourier T."/>
            <person name="Norton R."/>
            <person name="Quail M.A."/>
            <person name="Sanders M."/>
            <person name="Shanmugam D."/>
            <person name="Sohal A."/>
            <person name="Wasmuth J.D."/>
            <person name="Brunk B."/>
            <person name="Grigg M.E."/>
            <person name="Howard J.C."/>
            <person name="Parkinson J."/>
            <person name="Roos D.S."/>
            <person name="Trees A.J."/>
            <person name="Berriman M."/>
            <person name="Pain A."/>
            <person name="Wastling J.M."/>
        </authorList>
    </citation>
    <scope>NUCLEOTIDE SEQUENCE [LARGE SCALE GENOMIC DNA]</scope>
    <source>
        <strain evidence="4">Liverpool</strain>
    </source>
</reference>
<dbReference type="eggNOG" id="ENOG502QYIP">
    <property type="taxonomic scope" value="Eukaryota"/>
</dbReference>